<keyword evidence="4" id="KW-0378">Hydrolase</keyword>
<dbReference type="InterPro" id="IPR000868">
    <property type="entry name" value="Isochorismatase-like_dom"/>
</dbReference>
<dbReference type="GO" id="GO:0008936">
    <property type="term" value="F:nicotinamidase activity"/>
    <property type="evidence" value="ECO:0007669"/>
    <property type="project" value="UniProtKB-EC"/>
</dbReference>
<evidence type="ECO:0000259" key="10">
    <source>
        <dbReference type="PROSITE" id="PS50222"/>
    </source>
</evidence>
<dbReference type="PROSITE" id="PS50222">
    <property type="entry name" value="EF_HAND_2"/>
    <property type="match status" value="2"/>
</dbReference>
<dbReference type="GO" id="GO:0019363">
    <property type="term" value="P:pyridine nucleotide biosynthetic process"/>
    <property type="evidence" value="ECO:0007669"/>
    <property type="project" value="UniProtKB-KW"/>
</dbReference>
<evidence type="ECO:0000256" key="8">
    <source>
        <dbReference type="ARBA" id="ARBA00043224"/>
    </source>
</evidence>
<dbReference type="PANTHER" id="PTHR11080:SF2">
    <property type="entry name" value="LD05707P"/>
    <property type="match status" value="1"/>
</dbReference>
<dbReference type="EC" id="3.5.1.19" evidence="7"/>
<dbReference type="SMART" id="SM00054">
    <property type="entry name" value="EFh"/>
    <property type="match status" value="2"/>
</dbReference>
<evidence type="ECO:0000256" key="3">
    <source>
        <dbReference type="ARBA" id="ARBA00022723"/>
    </source>
</evidence>
<evidence type="ECO:0000313" key="12">
    <source>
        <dbReference type="Proteomes" id="UP000678499"/>
    </source>
</evidence>
<feature type="compositionally biased region" description="Basic residues" evidence="9">
    <location>
        <begin position="27"/>
        <end position="36"/>
    </location>
</feature>
<dbReference type="OrthoDB" id="167809at2759"/>
<evidence type="ECO:0000256" key="2">
    <source>
        <dbReference type="ARBA" id="ARBA00022642"/>
    </source>
</evidence>
<feature type="region of interest" description="Disordered" evidence="9">
    <location>
        <begin position="99"/>
        <end position="232"/>
    </location>
</feature>
<dbReference type="PROSITE" id="PS00018">
    <property type="entry name" value="EF_HAND_1"/>
    <property type="match status" value="2"/>
</dbReference>
<name>A0A7R9BMW6_9CRUS</name>
<dbReference type="AlphaFoldDB" id="A0A7R9BMW6"/>
<dbReference type="InterPro" id="IPR018247">
    <property type="entry name" value="EF_Hand_1_Ca_BS"/>
</dbReference>
<dbReference type="EMBL" id="CAJPEX010001184">
    <property type="protein sequence ID" value="CAG0918449.1"/>
    <property type="molecule type" value="Genomic_DNA"/>
</dbReference>
<keyword evidence="12" id="KW-1185">Reference proteome</keyword>
<dbReference type="SUPFAM" id="SSF52499">
    <property type="entry name" value="Isochorismatase-like hydrolases"/>
    <property type="match status" value="1"/>
</dbReference>
<dbReference type="CDD" id="cd01011">
    <property type="entry name" value="nicotinamidase"/>
    <property type="match status" value="1"/>
</dbReference>
<protein>
    <recommendedName>
        <fullName evidence="7">nicotinamidase</fullName>
        <ecNumber evidence="7">3.5.1.19</ecNumber>
    </recommendedName>
    <alternativeName>
        <fullName evidence="8">Nicotinamide deamidase</fullName>
    </alternativeName>
</protein>
<evidence type="ECO:0000313" key="11">
    <source>
        <dbReference type="EMBL" id="CAD7278297.1"/>
    </source>
</evidence>
<proteinExistence type="inferred from homology"/>
<evidence type="ECO:0000256" key="9">
    <source>
        <dbReference type="SAM" id="MobiDB-lite"/>
    </source>
</evidence>
<dbReference type="InterPro" id="IPR036380">
    <property type="entry name" value="Isochorismatase-like_sf"/>
</dbReference>
<keyword evidence="5" id="KW-0106">Calcium</keyword>
<dbReference type="Gene3D" id="1.10.238.10">
    <property type="entry name" value="EF-hand"/>
    <property type="match status" value="1"/>
</dbReference>
<dbReference type="SUPFAM" id="SSF47473">
    <property type="entry name" value="EF-hand"/>
    <property type="match status" value="1"/>
</dbReference>
<evidence type="ECO:0000256" key="4">
    <source>
        <dbReference type="ARBA" id="ARBA00022801"/>
    </source>
</evidence>
<sequence length="718" mass="79448">MSESVKRSASRINCVSDEDDDFFEVKPRKKRSKASRNHSSAFDSDDEFDGSPRELVPLKKIKTPRLSEPSSIPIERQTTKRLSREERIFQKELEKALEASKRENICDETPSSGSNDSAIELSQGGEGSPEETPSSIVAESEVPRAECSVVLTRVVGDEVLEPEPSISRSSKKRASTGEPPKDDEGSKRSSPKVSIMNSPKRVPMPTAKGIPVTSANRGGPKRVASEGRKTTVASDIIPGPKERASSAKSTFNAFAEFSQRSGIRVGLSRSLSRNNSRRGMENTVEVPERGDAFPPLLQRTCARSGLMPRFSSVLCPLSGSVSTPASSSAYVLSFGSILSQGIRRRIRLSDFDIAEGKLSRKWIGRMGEMVNIHEYFDALVVSCDEEAGVLREKECFETFDQDKDGLLSVTEFIELCRALFRNAEGEFYALEAKQLADIFSLFDVNKDGFIDPAEFKVCWMKWITVVCWPRSALLVIDVQNDFISGSLAICHCPAGHRGEEVVPAVNHLVNTIKFNVVVYSFDWHPENHISFASNARMRQMHPSSKIDGDTATVGDTVVFAGPPATEQKLWPVHCIQGSWGSELHKDLTVAEGAIFVYKGSNPEIDSYSAFWDNNKVSETELHHMLQSRGITDVYCTGIAYDYCVGFTAKHSVEKMYRTILIDDATRGIAMEDIRKTQDFLRSQHSVIVQSEKVPGMVSGRDRNPILGYSCAKKIALEA</sequence>
<evidence type="ECO:0000256" key="7">
    <source>
        <dbReference type="ARBA" id="ARBA00039017"/>
    </source>
</evidence>
<evidence type="ECO:0000256" key="5">
    <source>
        <dbReference type="ARBA" id="ARBA00022837"/>
    </source>
</evidence>
<dbReference type="CDD" id="cd00051">
    <property type="entry name" value="EFh"/>
    <property type="match status" value="1"/>
</dbReference>
<dbReference type="PANTHER" id="PTHR11080">
    <property type="entry name" value="PYRAZINAMIDASE/NICOTINAMIDASE"/>
    <property type="match status" value="1"/>
</dbReference>
<dbReference type="Proteomes" id="UP000678499">
    <property type="component" value="Unassembled WGS sequence"/>
</dbReference>
<feature type="region of interest" description="Disordered" evidence="9">
    <location>
        <begin position="25"/>
        <end position="85"/>
    </location>
</feature>
<feature type="domain" description="EF-hand" evidence="10">
    <location>
        <begin position="393"/>
        <end position="422"/>
    </location>
</feature>
<dbReference type="InterPro" id="IPR052347">
    <property type="entry name" value="Isochorismatase_Nicotinamidase"/>
</dbReference>
<dbReference type="Pfam" id="PF13202">
    <property type="entry name" value="EF-hand_5"/>
    <property type="match status" value="1"/>
</dbReference>
<dbReference type="Gene3D" id="3.40.50.850">
    <property type="entry name" value="Isochorismatase-like"/>
    <property type="match status" value="1"/>
</dbReference>
<dbReference type="EMBL" id="OA883221">
    <property type="protein sequence ID" value="CAD7278297.1"/>
    <property type="molecule type" value="Genomic_DNA"/>
</dbReference>
<dbReference type="Pfam" id="PF00036">
    <property type="entry name" value="EF-hand_1"/>
    <property type="match status" value="1"/>
</dbReference>
<evidence type="ECO:0000256" key="1">
    <source>
        <dbReference type="ARBA" id="ARBA00006336"/>
    </source>
</evidence>
<feature type="domain" description="EF-hand" evidence="10">
    <location>
        <begin position="430"/>
        <end position="465"/>
    </location>
</feature>
<gene>
    <name evidence="11" type="ORF">NMOB1V02_LOCUS6005</name>
</gene>
<dbReference type="Pfam" id="PF00857">
    <property type="entry name" value="Isochorismatase"/>
    <property type="match status" value="1"/>
</dbReference>
<comment type="pathway">
    <text evidence="6">Cofactor biosynthesis; nicotinate biosynthesis; nicotinate from nicotinamide: step 1/1.</text>
</comment>
<dbReference type="InterPro" id="IPR002048">
    <property type="entry name" value="EF_hand_dom"/>
</dbReference>
<dbReference type="GO" id="GO:0005509">
    <property type="term" value="F:calcium ion binding"/>
    <property type="evidence" value="ECO:0007669"/>
    <property type="project" value="InterPro"/>
</dbReference>
<dbReference type="InterPro" id="IPR011992">
    <property type="entry name" value="EF-hand-dom_pair"/>
</dbReference>
<organism evidence="11">
    <name type="scientific">Notodromas monacha</name>
    <dbReference type="NCBI Taxonomy" id="399045"/>
    <lineage>
        <taxon>Eukaryota</taxon>
        <taxon>Metazoa</taxon>
        <taxon>Ecdysozoa</taxon>
        <taxon>Arthropoda</taxon>
        <taxon>Crustacea</taxon>
        <taxon>Oligostraca</taxon>
        <taxon>Ostracoda</taxon>
        <taxon>Podocopa</taxon>
        <taxon>Podocopida</taxon>
        <taxon>Cypridocopina</taxon>
        <taxon>Cypridoidea</taxon>
        <taxon>Cyprididae</taxon>
        <taxon>Notodromas</taxon>
    </lineage>
</organism>
<comment type="similarity">
    <text evidence="1">Belongs to the isochorismatase family.</text>
</comment>
<reference evidence="11" key="1">
    <citation type="submission" date="2020-11" db="EMBL/GenBank/DDBJ databases">
        <authorList>
            <person name="Tran Van P."/>
        </authorList>
    </citation>
    <scope>NUCLEOTIDE SEQUENCE</scope>
</reference>
<evidence type="ECO:0000256" key="6">
    <source>
        <dbReference type="ARBA" id="ARBA00037900"/>
    </source>
</evidence>
<accession>A0A7R9BMW6</accession>
<keyword evidence="3" id="KW-0479">Metal-binding</keyword>
<keyword evidence="2" id="KW-0662">Pyridine nucleotide biosynthesis</keyword>